<reference evidence="10" key="3">
    <citation type="submission" date="2025-09" db="UniProtKB">
        <authorList>
            <consortium name="Ensembl"/>
        </authorList>
    </citation>
    <scope>IDENTIFICATION</scope>
</reference>
<evidence type="ECO:0000256" key="7">
    <source>
        <dbReference type="ARBA" id="ARBA00023273"/>
    </source>
</evidence>
<organism evidence="10 11">
    <name type="scientific">Erpetoichthys calabaricus</name>
    <name type="common">Rope fish</name>
    <name type="synonym">Calamoichthys calabaricus</name>
    <dbReference type="NCBI Taxonomy" id="27687"/>
    <lineage>
        <taxon>Eukaryota</taxon>
        <taxon>Metazoa</taxon>
        <taxon>Chordata</taxon>
        <taxon>Craniata</taxon>
        <taxon>Vertebrata</taxon>
        <taxon>Euteleostomi</taxon>
        <taxon>Actinopterygii</taxon>
        <taxon>Polypteriformes</taxon>
        <taxon>Polypteridae</taxon>
        <taxon>Erpetoichthys</taxon>
    </lineage>
</organism>
<dbReference type="PROSITE" id="PS51374">
    <property type="entry name" value="NDPK_LIKE"/>
    <property type="match status" value="1"/>
</dbReference>
<dbReference type="SMART" id="SM00562">
    <property type="entry name" value="NDK"/>
    <property type="match status" value="1"/>
</dbReference>
<evidence type="ECO:0000256" key="5">
    <source>
        <dbReference type="ARBA" id="ARBA00022679"/>
    </source>
</evidence>
<keyword evidence="5" id="KW-0808">Transferase</keyword>
<keyword evidence="6" id="KW-0418">Kinase</keyword>
<evidence type="ECO:0000256" key="3">
    <source>
        <dbReference type="ARBA" id="ARBA00008142"/>
    </source>
</evidence>
<dbReference type="InterPro" id="IPR034907">
    <property type="entry name" value="NDK-like_dom"/>
</dbReference>
<proteinExistence type="inferred from homology"/>
<evidence type="ECO:0000256" key="4">
    <source>
        <dbReference type="ARBA" id="ARBA00012966"/>
    </source>
</evidence>
<dbReference type="Ensembl" id="ENSECRT00000030765.1">
    <property type="protein sequence ID" value="ENSECRP00000030124.1"/>
    <property type="gene ID" value="ENSECRG00000020341.1"/>
</dbReference>
<comment type="cofactor">
    <cofactor evidence="1">
        <name>Mg(2+)</name>
        <dbReference type="ChEBI" id="CHEBI:18420"/>
    </cofactor>
</comment>
<dbReference type="GO" id="GO:0042995">
    <property type="term" value="C:cell projection"/>
    <property type="evidence" value="ECO:0007669"/>
    <property type="project" value="UniProtKB-SubCell"/>
</dbReference>
<comment type="subcellular location">
    <subcellularLocation>
        <location evidence="2">Cell projection</location>
    </subcellularLocation>
</comment>
<dbReference type="Pfam" id="PF00334">
    <property type="entry name" value="NDK"/>
    <property type="match status" value="1"/>
</dbReference>
<protein>
    <recommendedName>
        <fullName evidence="4">nucleoside-diphosphate kinase</fullName>
        <ecNumber evidence="4">2.7.4.6</ecNumber>
    </recommendedName>
</protein>
<dbReference type="SUPFAM" id="SSF54919">
    <property type="entry name" value="Nucleoside diphosphate kinase, NDK"/>
    <property type="match status" value="1"/>
</dbReference>
<dbReference type="PANTHER" id="PTHR11349">
    <property type="entry name" value="NUCLEOSIDE DIPHOSPHATE KINASE"/>
    <property type="match status" value="1"/>
</dbReference>
<name>A0A8C4TBV3_ERPCA</name>
<comment type="caution">
    <text evidence="8">Lacks conserved residue(s) required for the propagation of feature annotation.</text>
</comment>
<sequence length="92" mass="10410">MLERTFIAVKLDGVQRGLMGEIIKRLEQKGFCLVAMKFMHTSEDLLKEPVLAMVWEELNVWAGALPRICFLPCALCWLGLAPADPRDPVVRI</sequence>
<reference evidence="10" key="1">
    <citation type="submission" date="2021-06" db="EMBL/GenBank/DDBJ databases">
        <authorList>
            <consortium name="Wellcome Sanger Institute Data Sharing"/>
        </authorList>
    </citation>
    <scope>NUCLEOTIDE SEQUENCE [LARGE SCALE GENOMIC DNA]</scope>
</reference>
<evidence type="ECO:0000256" key="2">
    <source>
        <dbReference type="ARBA" id="ARBA00004316"/>
    </source>
</evidence>
<keyword evidence="7" id="KW-0966">Cell projection</keyword>
<dbReference type="Gene3D" id="3.30.70.141">
    <property type="entry name" value="Nucleoside diphosphate kinase-like domain"/>
    <property type="match status" value="1"/>
</dbReference>
<keyword evidence="11" id="KW-1185">Reference proteome</keyword>
<evidence type="ECO:0000256" key="8">
    <source>
        <dbReference type="PROSITE-ProRule" id="PRU00706"/>
    </source>
</evidence>
<evidence type="ECO:0000313" key="10">
    <source>
        <dbReference type="Ensembl" id="ENSECRP00000030124.1"/>
    </source>
</evidence>
<dbReference type="Proteomes" id="UP000694620">
    <property type="component" value="Chromosome 15"/>
</dbReference>
<reference evidence="10" key="2">
    <citation type="submission" date="2025-08" db="UniProtKB">
        <authorList>
            <consortium name="Ensembl"/>
        </authorList>
    </citation>
    <scope>IDENTIFICATION</scope>
</reference>
<dbReference type="GO" id="GO:0004550">
    <property type="term" value="F:nucleoside diphosphate kinase activity"/>
    <property type="evidence" value="ECO:0007669"/>
    <property type="project" value="UniProtKB-EC"/>
</dbReference>
<dbReference type="GeneTree" id="ENSGT00980000202820"/>
<evidence type="ECO:0000313" key="11">
    <source>
        <dbReference type="Proteomes" id="UP000694620"/>
    </source>
</evidence>
<evidence type="ECO:0000256" key="6">
    <source>
        <dbReference type="ARBA" id="ARBA00022777"/>
    </source>
</evidence>
<dbReference type="InterPro" id="IPR036850">
    <property type="entry name" value="NDK-like_dom_sf"/>
</dbReference>
<evidence type="ECO:0000259" key="9">
    <source>
        <dbReference type="SMART" id="SM00562"/>
    </source>
</evidence>
<comment type="similarity">
    <text evidence="3 8">Belongs to the NDK family.</text>
</comment>
<dbReference type="AlphaFoldDB" id="A0A8C4TBV3"/>
<feature type="domain" description="Nucleoside diphosphate kinase-like" evidence="9">
    <location>
        <begin position="2"/>
        <end position="79"/>
    </location>
</feature>
<dbReference type="EC" id="2.7.4.6" evidence="4"/>
<evidence type="ECO:0000256" key="1">
    <source>
        <dbReference type="ARBA" id="ARBA00001946"/>
    </source>
</evidence>
<accession>A0A8C4TBV3</accession>